<gene>
    <name evidence="2" type="ORF">COT79_01170</name>
</gene>
<dbReference type="AlphaFoldDB" id="A0A2M6RAX5"/>
<dbReference type="Proteomes" id="UP000231162">
    <property type="component" value="Unassembled WGS sequence"/>
</dbReference>
<feature type="non-terminal residue" evidence="2">
    <location>
        <position position="1"/>
    </location>
</feature>
<name>A0A2M6RAX5_9BACT</name>
<reference evidence="3" key="1">
    <citation type="submission" date="2017-09" db="EMBL/GenBank/DDBJ databases">
        <title>Depth-based differentiation of microbial function through sediment-hosted aquifers and enrichment of novel symbionts in the deep terrestrial subsurface.</title>
        <authorList>
            <person name="Probst A.J."/>
            <person name="Ladd B."/>
            <person name="Jarett J.K."/>
            <person name="Geller-Mcgrath D.E."/>
            <person name="Sieber C.M.K."/>
            <person name="Emerson J.B."/>
            <person name="Anantharaman K."/>
            <person name="Thomas B.C."/>
            <person name="Malmstrom R."/>
            <person name="Stieglmeier M."/>
            <person name="Klingl A."/>
            <person name="Woyke T."/>
            <person name="Ryan C.M."/>
            <person name="Banfield J.F."/>
        </authorList>
    </citation>
    <scope>NUCLEOTIDE SEQUENCE [LARGE SCALE GENOMIC DNA]</scope>
</reference>
<accession>A0A2M6RAX5</accession>
<evidence type="ECO:0000256" key="1">
    <source>
        <dbReference type="SAM" id="MobiDB-lite"/>
    </source>
</evidence>
<proteinExistence type="predicted"/>
<organism evidence="2 3">
    <name type="scientific">Candidatus Berkelbacteria bacterium CG10_big_fil_rev_8_21_14_0_10_43_14</name>
    <dbReference type="NCBI Taxonomy" id="1974515"/>
    <lineage>
        <taxon>Bacteria</taxon>
        <taxon>Candidatus Berkelbacteria</taxon>
    </lineage>
</organism>
<comment type="caution">
    <text evidence="2">The sequence shown here is derived from an EMBL/GenBank/DDBJ whole genome shotgun (WGS) entry which is preliminary data.</text>
</comment>
<evidence type="ECO:0000313" key="2">
    <source>
        <dbReference type="EMBL" id="PIS07101.1"/>
    </source>
</evidence>
<protein>
    <submittedName>
        <fullName evidence="2">Uncharacterized protein</fullName>
    </submittedName>
</protein>
<dbReference type="NCBIfam" id="TIGR01965">
    <property type="entry name" value="VCBS_repeat"/>
    <property type="match status" value="1"/>
</dbReference>
<evidence type="ECO:0000313" key="3">
    <source>
        <dbReference type="Proteomes" id="UP000231162"/>
    </source>
</evidence>
<dbReference type="EMBL" id="PEZX01000017">
    <property type="protein sequence ID" value="PIS07101.1"/>
    <property type="molecule type" value="Genomic_DNA"/>
</dbReference>
<dbReference type="InterPro" id="IPR010221">
    <property type="entry name" value="VCBS_dom"/>
</dbReference>
<sequence>ILKRGGGFYVYPVKEVIDHDSVDTSYGAVLAHTQGKWGKSKSSTRTATQELTASQSRKDAW</sequence>
<feature type="region of interest" description="Disordered" evidence="1">
    <location>
        <begin position="36"/>
        <end position="61"/>
    </location>
</feature>
<feature type="compositionally biased region" description="Polar residues" evidence="1">
    <location>
        <begin position="40"/>
        <end position="55"/>
    </location>
</feature>